<evidence type="ECO:0000256" key="1">
    <source>
        <dbReference type="SAM" id="MobiDB-lite"/>
    </source>
</evidence>
<dbReference type="VEuPathDB" id="VectorBase:HLOH_045608"/>
<comment type="caution">
    <text evidence="2">The sequence shown here is derived from an EMBL/GenBank/DDBJ whole genome shotgun (WGS) entry which is preliminary data.</text>
</comment>
<sequence>MEGSPSKLGPGAFVELKEYSYRENLTAMQSVRFLRPCCEDDQHLDIVAGRATSSRTTCFRTCARAAALLVWTVLGKCWSMRGATAESPRLPSSIWTSSAENHKQ</sequence>
<organism evidence="2 3">
    <name type="scientific">Haemaphysalis longicornis</name>
    <name type="common">Bush tick</name>
    <dbReference type="NCBI Taxonomy" id="44386"/>
    <lineage>
        <taxon>Eukaryota</taxon>
        <taxon>Metazoa</taxon>
        <taxon>Ecdysozoa</taxon>
        <taxon>Arthropoda</taxon>
        <taxon>Chelicerata</taxon>
        <taxon>Arachnida</taxon>
        <taxon>Acari</taxon>
        <taxon>Parasitiformes</taxon>
        <taxon>Ixodida</taxon>
        <taxon>Ixodoidea</taxon>
        <taxon>Ixodidae</taxon>
        <taxon>Haemaphysalinae</taxon>
        <taxon>Haemaphysalis</taxon>
    </lineage>
</organism>
<accession>A0A9J6H8B6</accession>
<evidence type="ECO:0000313" key="2">
    <source>
        <dbReference type="EMBL" id="KAH9383931.1"/>
    </source>
</evidence>
<feature type="region of interest" description="Disordered" evidence="1">
    <location>
        <begin position="83"/>
        <end position="104"/>
    </location>
</feature>
<proteinExistence type="predicted"/>
<name>A0A9J6H8B6_HAELO</name>
<feature type="compositionally biased region" description="Polar residues" evidence="1">
    <location>
        <begin position="93"/>
        <end position="104"/>
    </location>
</feature>
<gene>
    <name evidence="2" type="ORF">HPB48_025862</name>
</gene>
<dbReference type="EMBL" id="JABSTR010001320">
    <property type="protein sequence ID" value="KAH9383931.1"/>
    <property type="molecule type" value="Genomic_DNA"/>
</dbReference>
<evidence type="ECO:0000313" key="3">
    <source>
        <dbReference type="Proteomes" id="UP000821853"/>
    </source>
</evidence>
<dbReference type="AlphaFoldDB" id="A0A9J6H8B6"/>
<reference evidence="2 3" key="1">
    <citation type="journal article" date="2020" name="Cell">
        <title>Large-Scale Comparative Analyses of Tick Genomes Elucidate Their Genetic Diversity and Vector Capacities.</title>
        <authorList>
            <consortium name="Tick Genome and Microbiome Consortium (TIGMIC)"/>
            <person name="Jia N."/>
            <person name="Wang J."/>
            <person name="Shi W."/>
            <person name="Du L."/>
            <person name="Sun Y."/>
            <person name="Zhan W."/>
            <person name="Jiang J.F."/>
            <person name="Wang Q."/>
            <person name="Zhang B."/>
            <person name="Ji P."/>
            <person name="Bell-Sakyi L."/>
            <person name="Cui X.M."/>
            <person name="Yuan T.T."/>
            <person name="Jiang B.G."/>
            <person name="Yang W.F."/>
            <person name="Lam T.T."/>
            <person name="Chang Q.C."/>
            <person name="Ding S.J."/>
            <person name="Wang X.J."/>
            <person name="Zhu J.G."/>
            <person name="Ruan X.D."/>
            <person name="Zhao L."/>
            <person name="Wei J.T."/>
            <person name="Ye R.Z."/>
            <person name="Que T.C."/>
            <person name="Du C.H."/>
            <person name="Zhou Y.H."/>
            <person name="Cheng J.X."/>
            <person name="Dai P.F."/>
            <person name="Guo W.B."/>
            <person name="Han X.H."/>
            <person name="Huang E.J."/>
            <person name="Li L.F."/>
            <person name="Wei W."/>
            <person name="Gao Y.C."/>
            <person name="Liu J.Z."/>
            <person name="Shao H.Z."/>
            <person name="Wang X."/>
            <person name="Wang C.C."/>
            <person name="Yang T.C."/>
            <person name="Huo Q.B."/>
            <person name="Li W."/>
            <person name="Chen H.Y."/>
            <person name="Chen S.E."/>
            <person name="Zhou L.G."/>
            <person name="Ni X.B."/>
            <person name="Tian J.H."/>
            <person name="Sheng Y."/>
            <person name="Liu T."/>
            <person name="Pan Y.S."/>
            <person name="Xia L.Y."/>
            <person name="Li J."/>
            <person name="Zhao F."/>
            <person name="Cao W.C."/>
        </authorList>
    </citation>
    <scope>NUCLEOTIDE SEQUENCE [LARGE SCALE GENOMIC DNA]</scope>
    <source>
        <strain evidence="2">HaeL-2018</strain>
    </source>
</reference>
<protein>
    <submittedName>
        <fullName evidence="2">Uncharacterized protein</fullName>
    </submittedName>
</protein>
<keyword evidence="3" id="KW-1185">Reference proteome</keyword>
<dbReference type="Proteomes" id="UP000821853">
    <property type="component" value="Unassembled WGS sequence"/>
</dbReference>